<dbReference type="RefSeq" id="WP_132316444.1">
    <property type="nucleotide sequence ID" value="NZ_FWZT01000004.1"/>
</dbReference>
<name>A0A1Y6BFW5_9BACT</name>
<dbReference type="PANTHER" id="PTHR33525:SF4">
    <property type="entry name" value="CYCLIC DI-GMP PHOSPHODIESTERASE CDGJ"/>
    <property type="match status" value="1"/>
</dbReference>
<dbReference type="InterPro" id="IPR013976">
    <property type="entry name" value="HDOD"/>
</dbReference>
<dbReference type="STRING" id="1513793.SAMN06296036_104316"/>
<reference evidence="3" key="1">
    <citation type="submission" date="2017-04" db="EMBL/GenBank/DDBJ databases">
        <authorList>
            <person name="Varghese N."/>
            <person name="Submissions S."/>
        </authorList>
    </citation>
    <scope>NUCLEOTIDE SEQUENCE [LARGE SCALE GENOMIC DNA]</scope>
    <source>
        <strain evidence="3">RKEM611</strain>
    </source>
</reference>
<organism evidence="2 3">
    <name type="scientific">Pseudobacteriovorax antillogorgiicola</name>
    <dbReference type="NCBI Taxonomy" id="1513793"/>
    <lineage>
        <taxon>Bacteria</taxon>
        <taxon>Pseudomonadati</taxon>
        <taxon>Bdellovibrionota</taxon>
        <taxon>Oligoflexia</taxon>
        <taxon>Oligoflexales</taxon>
        <taxon>Pseudobacteriovoracaceae</taxon>
        <taxon>Pseudobacteriovorax</taxon>
    </lineage>
</organism>
<evidence type="ECO:0000313" key="2">
    <source>
        <dbReference type="EMBL" id="SMF08732.1"/>
    </source>
</evidence>
<protein>
    <submittedName>
        <fullName evidence="2">HDOD domain-containing protein</fullName>
    </submittedName>
</protein>
<evidence type="ECO:0000313" key="3">
    <source>
        <dbReference type="Proteomes" id="UP000192907"/>
    </source>
</evidence>
<gene>
    <name evidence="2" type="ORF">SAMN06296036_104316</name>
</gene>
<dbReference type="EMBL" id="FWZT01000004">
    <property type="protein sequence ID" value="SMF08732.1"/>
    <property type="molecule type" value="Genomic_DNA"/>
</dbReference>
<feature type="domain" description="HDOD" evidence="1">
    <location>
        <begin position="76"/>
        <end position="185"/>
    </location>
</feature>
<dbReference type="InterPro" id="IPR052340">
    <property type="entry name" value="RNase_Y/CdgJ"/>
</dbReference>
<accession>A0A1Y6BFW5</accession>
<dbReference type="Gene3D" id="1.10.3210.10">
    <property type="entry name" value="Hypothetical protein af1432"/>
    <property type="match status" value="1"/>
</dbReference>
<sequence length="185" mass="21205">MKKICNSCKREYHHGNDFLNNTSRWRMGPQDTLYFNCSCQSTLAMRLGKYDWYKPDINIAEGRKSLFHKLKLSEKLPPIQPAVYEIQYELSKADVSIQKVCGYLRKEPTLTATILGAASSKADCNISQVDHAIPYLGYQQVADLVLAAAMNQFKVPSRYFSWDDFWAEAFLNGRISENLAKEYLS</sequence>
<dbReference type="Proteomes" id="UP000192907">
    <property type="component" value="Unassembled WGS sequence"/>
</dbReference>
<keyword evidence="3" id="KW-1185">Reference proteome</keyword>
<dbReference type="SUPFAM" id="SSF109604">
    <property type="entry name" value="HD-domain/PDEase-like"/>
    <property type="match status" value="1"/>
</dbReference>
<evidence type="ECO:0000259" key="1">
    <source>
        <dbReference type="PROSITE" id="PS51833"/>
    </source>
</evidence>
<dbReference type="PROSITE" id="PS51833">
    <property type="entry name" value="HDOD"/>
    <property type="match status" value="1"/>
</dbReference>
<dbReference type="PANTHER" id="PTHR33525">
    <property type="match status" value="1"/>
</dbReference>
<dbReference type="Pfam" id="PF08668">
    <property type="entry name" value="HDOD"/>
    <property type="match status" value="1"/>
</dbReference>
<dbReference type="AlphaFoldDB" id="A0A1Y6BFW5"/>
<proteinExistence type="predicted"/>